<dbReference type="RefSeq" id="XP_046058574.1">
    <property type="nucleotide sequence ID" value="XM_046207865.1"/>
</dbReference>
<protein>
    <recommendedName>
        <fullName evidence="1">PROCN domain-containing protein</fullName>
    </recommendedName>
</protein>
<dbReference type="EMBL" id="JAEUBE010000480">
    <property type="protein sequence ID" value="KAH3661451.1"/>
    <property type="molecule type" value="Genomic_DNA"/>
</dbReference>
<dbReference type="AlphaFoldDB" id="A0A9P8NY99"/>
<proteinExistence type="predicted"/>
<dbReference type="Proteomes" id="UP000769157">
    <property type="component" value="Unassembled WGS sequence"/>
</dbReference>
<reference evidence="2" key="2">
    <citation type="submission" date="2021-01" db="EMBL/GenBank/DDBJ databases">
        <authorList>
            <person name="Schikora-Tamarit M.A."/>
        </authorList>
    </citation>
    <scope>NUCLEOTIDE SEQUENCE</scope>
    <source>
        <strain evidence="2">CBS6075</strain>
    </source>
</reference>
<comment type="caution">
    <text evidence="2">The sequence shown here is derived from an EMBL/GenBank/DDBJ whole genome shotgun (WGS) entry which is preliminary data.</text>
</comment>
<dbReference type="GO" id="GO:0000244">
    <property type="term" value="P:spliceosomal tri-snRNP complex assembly"/>
    <property type="evidence" value="ECO:0007669"/>
    <property type="project" value="TreeGrafter"/>
</dbReference>
<dbReference type="GO" id="GO:0030619">
    <property type="term" value="F:U1 snRNA binding"/>
    <property type="evidence" value="ECO:0007669"/>
    <property type="project" value="TreeGrafter"/>
</dbReference>
<keyword evidence="3" id="KW-1185">Reference proteome</keyword>
<dbReference type="OrthoDB" id="1931567at2759"/>
<dbReference type="GeneID" id="70238530"/>
<dbReference type="GO" id="GO:0005682">
    <property type="term" value="C:U5 snRNP"/>
    <property type="evidence" value="ECO:0007669"/>
    <property type="project" value="TreeGrafter"/>
</dbReference>
<organism evidence="2 3">
    <name type="scientific">Ogataea philodendri</name>
    <dbReference type="NCBI Taxonomy" id="1378263"/>
    <lineage>
        <taxon>Eukaryota</taxon>
        <taxon>Fungi</taxon>
        <taxon>Dikarya</taxon>
        <taxon>Ascomycota</taxon>
        <taxon>Saccharomycotina</taxon>
        <taxon>Pichiomycetes</taxon>
        <taxon>Pichiales</taxon>
        <taxon>Pichiaceae</taxon>
        <taxon>Ogataea</taxon>
    </lineage>
</organism>
<gene>
    <name evidence="2" type="ORF">OGAPHI_006566</name>
</gene>
<feature type="non-terminal residue" evidence="2">
    <location>
        <position position="130"/>
    </location>
</feature>
<dbReference type="PANTHER" id="PTHR11140:SF0">
    <property type="entry name" value="PRE-MRNA-PROCESSING-SPLICING FACTOR 8"/>
    <property type="match status" value="1"/>
</dbReference>
<dbReference type="GO" id="GO:0097157">
    <property type="term" value="F:pre-mRNA intronic binding"/>
    <property type="evidence" value="ECO:0007669"/>
    <property type="project" value="TreeGrafter"/>
</dbReference>
<dbReference type="Pfam" id="PF08083">
    <property type="entry name" value="PROCN"/>
    <property type="match status" value="1"/>
</dbReference>
<evidence type="ECO:0000313" key="2">
    <source>
        <dbReference type="EMBL" id="KAH3661451.1"/>
    </source>
</evidence>
<accession>A0A9P8NY99</accession>
<dbReference type="GO" id="GO:0017070">
    <property type="term" value="F:U6 snRNA binding"/>
    <property type="evidence" value="ECO:0007669"/>
    <property type="project" value="TreeGrafter"/>
</dbReference>
<dbReference type="InterPro" id="IPR012592">
    <property type="entry name" value="PROCN"/>
</dbReference>
<dbReference type="GO" id="GO:0030623">
    <property type="term" value="F:U5 snRNA binding"/>
    <property type="evidence" value="ECO:0007669"/>
    <property type="project" value="TreeGrafter"/>
</dbReference>
<reference evidence="2" key="1">
    <citation type="journal article" date="2021" name="Open Biol.">
        <title>Shared evolutionary footprints suggest mitochondrial oxidative damage underlies multiple complex I losses in fungi.</title>
        <authorList>
            <person name="Schikora-Tamarit M.A."/>
            <person name="Marcet-Houben M."/>
            <person name="Nosek J."/>
            <person name="Gabaldon T."/>
        </authorList>
    </citation>
    <scope>NUCLEOTIDE SEQUENCE</scope>
    <source>
        <strain evidence="2">CBS6075</strain>
    </source>
</reference>
<evidence type="ECO:0000313" key="3">
    <source>
        <dbReference type="Proteomes" id="UP000769157"/>
    </source>
</evidence>
<feature type="non-terminal residue" evidence="2">
    <location>
        <position position="1"/>
    </location>
</feature>
<dbReference type="InterPro" id="IPR027652">
    <property type="entry name" value="PRP8"/>
</dbReference>
<dbReference type="GO" id="GO:0071013">
    <property type="term" value="C:catalytic step 2 spliceosome"/>
    <property type="evidence" value="ECO:0007669"/>
    <property type="project" value="TreeGrafter"/>
</dbReference>
<dbReference type="GO" id="GO:0030620">
    <property type="term" value="F:U2 snRNA binding"/>
    <property type="evidence" value="ECO:0007669"/>
    <property type="project" value="TreeGrafter"/>
</dbReference>
<feature type="domain" description="PROCN" evidence="1">
    <location>
        <begin position="65"/>
        <end position="129"/>
    </location>
</feature>
<evidence type="ECO:0000259" key="1">
    <source>
        <dbReference type="Pfam" id="PF08083"/>
    </source>
</evidence>
<name>A0A9P8NY99_9ASCO</name>
<dbReference type="PANTHER" id="PTHR11140">
    <property type="entry name" value="PRE-MRNA SPLICING FACTOR PRP8"/>
    <property type="match status" value="1"/>
</dbReference>
<sequence>RSVTLNWHSHPIFCLKITKTSSDVFDVGLEHVSGLSDKNFGNTEDLFDLGCELKPLMSEVDLFDDTTGDAFEMYHSPYPFNRRQGHMKRAEDISLVKRAYNERPGSGEPTKVKVSHQKLLKKDVFNALKR</sequence>